<feature type="transmembrane region" description="Helical" evidence="1">
    <location>
        <begin position="340"/>
        <end position="358"/>
    </location>
</feature>
<feature type="transmembrane region" description="Helical" evidence="1">
    <location>
        <begin position="300"/>
        <end position="319"/>
    </location>
</feature>
<feature type="transmembrane region" description="Helical" evidence="1">
    <location>
        <begin position="7"/>
        <end position="22"/>
    </location>
</feature>
<dbReference type="EMBL" id="FNQY01000023">
    <property type="protein sequence ID" value="SEA49973.1"/>
    <property type="molecule type" value="Genomic_DNA"/>
</dbReference>
<protein>
    <submittedName>
        <fullName evidence="2">Uncharacterized protein</fullName>
    </submittedName>
</protein>
<proteinExistence type="predicted"/>
<feature type="transmembrane region" description="Helical" evidence="1">
    <location>
        <begin position="28"/>
        <end position="44"/>
    </location>
</feature>
<feature type="transmembrane region" description="Helical" evidence="1">
    <location>
        <begin position="443"/>
        <end position="468"/>
    </location>
</feature>
<keyword evidence="3" id="KW-1185">Reference proteome</keyword>
<keyword evidence="1" id="KW-0472">Membrane</keyword>
<dbReference type="STRING" id="551991.SAMN05192529_12328"/>
<dbReference type="AlphaFoldDB" id="A0A1H4BPD6"/>
<evidence type="ECO:0000256" key="1">
    <source>
        <dbReference type="SAM" id="Phobius"/>
    </source>
</evidence>
<dbReference type="InterPro" id="IPR025291">
    <property type="entry name" value="DUF4153"/>
</dbReference>
<gene>
    <name evidence="2" type="ORF">SAMN05192529_12328</name>
</gene>
<feature type="transmembrane region" description="Helical" evidence="1">
    <location>
        <begin position="102"/>
        <end position="126"/>
    </location>
</feature>
<dbReference type="RefSeq" id="WP_091400330.1">
    <property type="nucleotide sequence ID" value="NZ_FNQY01000023.1"/>
</dbReference>
<evidence type="ECO:0000313" key="3">
    <source>
        <dbReference type="Proteomes" id="UP000199041"/>
    </source>
</evidence>
<dbReference type="OrthoDB" id="627992at2"/>
<feature type="transmembrane region" description="Helical" evidence="1">
    <location>
        <begin position="417"/>
        <end position="437"/>
    </location>
</feature>
<feature type="transmembrane region" description="Helical" evidence="1">
    <location>
        <begin position="385"/>
        <end position="405"/>
    </location>
</feature>
<feature type="transmembrane region" description="Helical" evidence="1">
    <location>
        <begin position="80"/>
        <end position="95"/>
    </location>
</feature>
<accession>A0A1H4BPD6</accession>
<feature type="transmembrane region" description="Helical" evidence="1">
    <location>
        <begin position="56"/>
        <end position="74"/>
    </location>
</feature>
<evidence type="ECO:0000313" key="2">
    <source>
        <dbReference type="EMBL" id="SEA49973.1"/>
    </source>
</evidence>
<organism evidence="2 3">
    <name type="scientific">Arachidicoccus rhizosphaerae</name>
    <dbReference type="NCBI Taxonomy" id="551991"/>
    <lineage>
        <taxon>Bacteria</taxon>
        <taxon>Pseudomonadati</taxon>
        <taxon>Bacteroidota</taxon>
        <taxon>Chitinophagia</taxon>
        <taxon>Chitinophagales</taxon>
        <taxon>Chitinophagaceae</taxon>
        <taxon>Arachidicoccus</taxon>
    </lineage>
</organism>
<dbReference type="Proteomes" id="UP000199041">
    <property type="component" value="Unassembled WGS sequence"/>
</dbReference>
<name>A0A1H4BPD6_9BACT</name>
<keyword evidence="1" id="KW-0812">Transmembrane</keyword>
<keyword evidence="1" id="KW-1133">Transmembrane helix</keyword>
<feature type="transmembrane region" description="Helical" evidence="1">
    <location>
        <begin position="240"/>
        <end position="259"/>
    </location>
</feature>
<sequence length="556" mass="63697">MNLKKKLKLFLLGLLSFIILFYKHEPGINVLIFSLIAWLLMVYSESGFSRFKKDRNFWMLSSFVWLTAGAFTFYGDPGSFFALLLCFYSLGIYMTDKTFQPLLYPLLLAYSLGSFIVRVFFIYQWLPLKKRTTGQKIAEPLPSSLSNADDNGASTGPVEQPVLAITAAIPQRDTPLPTPSLAAEGIRQQTEAKLTALQLWCSTWLLPICIILLFVIVYMSSSSLFSDILVRIIPNLDFPMLYFVTIAGFYFLFNFMYLLPIPWFSTLNDKITSWDSPAPAIISGQQDVNRQQFLSRHEKAATLTLSLLIALLLVFILIYSYELYRGIHAARLSQALHEQVNSIILSIVMAVAVIMYYIRPGNLSVTGNKPIESSEHKPDLLHKLAYGWILLNVVLVISAGLHNLAYTSRYGLTHLRIGVYIFLTLCLIGLYFTYVKIRRQRSSAYLIGTMFKIFIATIALNSVINWSAIITRYNLRYMATPDLNYLLLLEYNGLTLTPLIMQDPRYKNDQELKDQVLNKLFWNNTGVKRDWLSSTLYFNFEMHQLKKQGYLKPKKK</sequence>
<dbReference type="Pfam" id="PF13687">
    <property type="entry name" value="DUF4153"/>
    <property type="match status" value="1"/>
</dbReference>
<reference evidence="2 3" key="1">
    <citation type="submission" date="2016-10" db="EMBL/GenBank/DDBJ databases">
        <authorList>
            <person name="de Groot N.N."/>
        </authorList>
    </citation>
    <scope>NUCLEOTIDE SEQUENCE [LARGE SCALE GENOMIC DNA]</scope>
    <source>
        <strain evidence="2 3">Vu-144</strain>
    </source>
</reference>
<feature type="transmembrane region" description="Helical" evidence="1">
    <location>
        <begin position="197"/>
        <end position="219"/>
    </location>
</feature>